<dbReference type="AlphaFoldDB" id="A0A0F4KVH5"/>
<evidence type="ECO:0000256" key="1">
    <source>
        <dbReference type="SAM" id="Phobius"/>
    </source>
</evidence>
<name>A0A0F4KVH5_9BIFI</name>
<feature type="transmembrane region" description="Helical" evidence="1">
    <location>
        <begin position="195"/>
        <end position="214"/>
    </location>
</feature>
<gene>
    <name evidence="2" type="ORF">JF70_07480</name>
</gene>
<protein>
    <submittedName>
        <fullName evidence="2">Uncharacterized protein</fullName>
    </submittedName>
</protein>
<feature type="transmembrane region" description="Helical" evidence="1">
    <location>
        <begin position="165"/>
        <end position="183"/>
    </location>
</feature>
<keyword evidence="1" id="KW-0472">Membrane</keyword>
<evidence type="ECO:0000313" key="2">
    <source>
        <dbReference type="EMBL" id="KJY50063.1"/>
    </source>
</evidence>
<feature type="transmembrane region" description="Helical" evidence="1">
    <location>
        <begin position="234"/>
        <end position="258"/>
    </location>
</feature>
<dbReference type="PATRIC" id="fig|1684.5.peg.790"/>
<keyword evidence="1" id="KW-1133">Transmembrane helix</keyword>
<evidence type="ECO:0000313" key="3">
    <source>
        <dbReference type="Proteomes" id="UP000033567"/>
    </source>
</evidence>
<reference evidence="2 3" key="1">
    <citation type="submission" date="2014-12" db="EMBL/GenBank/DDBJ databases">
        <title>Comparative genomics of the lactic acid bacteria isolated from the honey bee gut.</title>
        <authorList>
            <person name="Ellegaard K.M."/>
            <person name="Tamarit D."/>
            <person name="Javelind E."/>
            <person name="Olofsson T."/>
            <person name="Andersson S.G."/>
            <person name="Vasquez A."/>
        </authorList>
    </citation>
    <scope>NUCLEOTIDE SEQUENCE [LARGE SCALE GENOMIC DNA]</scope>
    <source>
        <strain evidence="2 3">Bin7</strain>
    </source>
</reference>
<sequence length="266" mass="28884">MNRQYSTNTITISPMNRPRPSITAAFRWEIRKAGNTWYWLATVLFDAIGIFNGWDQYQSYRPDFQAQGVTWAAVWGQAILLPSMVFIPVLVAAFAAQVEANEHKGRNWQRLNASGMVGTAIVGKMLHGLLASLLTVAIFESEFILVGVLVGGFDPAELGPYLMRGVPMTLAVWAIMTLTQAIAARAESFASTMSIMFLLTLAGCVLSVAAPALALPYPLALITTASAARDMGNIASTASMAALCMTAILWVLISLLIFRHEARRAV</sequence>
<keyword evidence="3" id="KW-1185">Reference proteome</keyword>
<dbReference type="Proteomes" id="UP000033567">
    <property type="component" value="Unassembled WGS sequence"/>
</dbReference>
<comment type="caution">
    <text evidence="2">The sequence shown here is derived from an EMBL/GenBank/DDBJ whole genome shotgun (WGS) entry which is preliminary data.</text>
</comment>
<feature type="transmembrane region" description="Helical" evidence="1">
    <location>
        <begin position="74"/>
        <end position="96"/>
    </location>
</feature>
<feature type="transmembrane region" description="Helical" evidence="1">
    <location>
        <begin position="36"/>
        <end position="54"/>
    </location>
</feature>
<accession>A0A0F4KVH5</accession>
<keyword evidence="1" id="KW-0812">Transmembrane</keyword>
<proteinExistence type="predicted"/>
<dbReference type="EMBL" id="JWMF01000007">
    <property type="protein sequence ID" value="KJY50063.1"/>
    <property type="molecule type" value="Genomic_DNA"/>
</dbReference>
<organism evidence="2 3">
    <name type="scientific">Bifidobacterium mellis</name>
    <dbReference type="NCBI Taxonomy" id="1293823"/>
    <lineage>
        <taxon>Bacteria</taxon>
        <taxon>Bacillati</taxon>
        <taxon>Actinomycetota</taxon>
        <taxon>Actinomycetes</taxon>
        <taxon>Bifidobacteriales</taxon>
        <taxon>Bifidobacteriaceae</taxon>
        <taxon>Bifidobacterium</taxon>
    </lineage>
</organism>